<dbReference type="InterPro" id="IPR050194">
    <property type="entry name" value="Glycosyltransferase_grp1"/>
</dbReference>
<protein>
    <submittedName>
        <fullName evidence="2">D-inositol 3-phosphate glycosyltransferase</fullName>
        <ecNumber evidence="2">2.4.1.250</ecNumber>
    </submittedName>
</protein>
<reference evidence="2 3" key="1">
    <citation type="submission" date="2018-08" db="EMBL/GenBank/DDBJ databases">
        <title>Meiothermus hypogaeus DSM 23238 genome sequencing project.</title>
        <authorList>
            <person name="Da Costa M.S."/>
            <person name="Albuquerque L."/>
            <person name="Raposo P."/>
            <person name="Froufe H.J.C."/>
            <person name="Barroso C.S."/>
            <person name="Egas C."/>
        </authorList>
    </citation>
    <scope>NUCLEOTIDE SEQUENCE [LARGE SCALE GENOMIC DNA]</scope>
    <source>
        <strain evidence="2 3">DSM 23238</strain>
    </source>
</reference>
<dbReference type="Gene3D" id="3.40.50.2000">
    <property type="entry name" value="Glycogen Phosphorylase B"/>
    <property type="match status" value="2"/>
</dbReference>
<keyword evidence="2" id="KW-0328">Glycosyltransferase</keyword>
<comment type="caution">
    <text evidence="2">The sequence shown here is derived from an EMBL/GenBank/DDBJ whole genome shotgun (WGS) entry which is preliminary data.</text>
</comment>
<evidence type="ECO:0000313" key="2">
    <source>
        <dbReference type="EMBL" id="RIH77559.1"/>
    </source>
</evidence>
<feature type="domain" description="Glycosyl transferase family 1" evidence="1">
    <location>
        <begin position="227"/>
        <end position="377"/>
    </location>
</feature>
<sequence length="419" mass="47713">MRILLTGYGCSPDHGSEEAVTWGWALALSRHCEVWVITYPRYRSNIERYLEANPNPNLHFYYASPPKAIDPWNPEKGTGNIRLHYLLWLGEMFKVAKKLHREVGFDLSHFVSWNTVSAPPPLWKLPIPFIWGSVGGGQMAPFAYRRYFTTNAWEEALRSLRVLALPLLPPVRQAVRRTSLILATNAETQSLLRRAGARQIEMFNVSGLPDSYVPSEPPAHPPQPTMTLLWAGRLESMKAPLLMLQIMQQVADLPVRLLVAGDGPLRPMCEAKAKEFGIEHKVQFLGRVNWHQMKELYRSVDAFLFTSLRDSFGSVNLEAMSQALPLIAFDHQGVGYFVPPEAAIKIPVTTPEKDIRAFAEGIRKLYHNPELRQRMGRVAWEYARSEMESVRTLRMLELYRKVLKSKSLQSPQEASQQAV</sequence>
<name>A0ABX9MLB6_9DEIN</name>
<dbReference type="SUPFAM" id="SSF53756">
    <property type="entry name" value="UDP-Glycosyltransferase/glycogen phosphorylase"/>
    <property type="match status" value="1"/>
</dbReference>
<evidence type="ECO:0000313" key="3">
    <source>
        <dbReference type="Proteomes" id="UP000265443"/>
    </source>
</evidence>
<dbReference type="InterPro" id="IPR001296">
    <property type="entry name" value="Glyco_trans_1"/>
</dbReference>
<proteinExistence type="predicted"/>
<keyword evidence="2" id="KW-0808">Transferase</keyword>
<dbReference type="EMBL" id="QWKY01000033">
    <property type="protein sequence ID" value="RIH77559.1"/>
    <property type="molecule type" value="Genomic_DNA"/>
</dbReference>
<dbReference type="EC" id="2.4.1.250" evidence="2"/>
<dbReference type="PANTHER" id="PTHR45947">
    <property type="entry name" value="SULFOQUINOVOSYL TRANSFERASE SQD2"/>
    <property type="match status" value="1"/>
</dbReference>
<dbReference type="Proteomes" id="UP000265443">
    <property type="component" value="Unassembled WGS sequence"/>
</dbReference>
<organism evidence="2 3">
    <name type="scientific">Meiothermus hypogaeus</name>
    <dbReference type="NCBI Taxonomy" id="884155"/>
    <lineage>
        <taxon>Bacteria</taxon>
        <taxon>Thermotogati</taxon>
        <taxon>Deinococcota</taxon>
        <taxon>Deinococci</taxon>
        <taxon>Thermales</taxon>
        <taxon>Thermaceae</taxon>
        <taxon>Meiothermus</taxon>
    </lineage>
</organism>
<dbReference type="Pfam" id="PF00534">
    <property type="entry name" value="Glycos_transf_1"/>
    <property type="match status" value="1"/>
</dbReference>
<dbReference type="GO" id="GO:0102710">
    <property type="term" value="F:D-inositol-3-phosphate glycosyltransferase activity"/>
    <property type="evidence" value="ECO:0007669"/>
    <property type="project" value="UniProtKB-EC"/>
</dbReference>
<dbReference type="CDD" id="cd03801">
    <property type="entry name" value="GT4_PimA-like"/>
    <property type="match status" value="1"/>
</dbReference>
<dbReference type="PANTHER" id="PTHR45947:SF3">
    <property type="entry name" value="SULFOQUINOVOSYL TRANSFERASE SQD2"/>
    <property type="match status" value="1"/>
</dbReference>
<gene>
    <name evidence="2" type="primary">mshA_1</name>
    <name evidence="2" type="ORF">Mhypo_01941</name>
</gene>
<accession>A0ABX9MLB6</accession>
<keyword evidence="3" id="KW-1185">Reference proteome</keyword>
<evidence type="ECO:0000259" key="1">
    <source>
        <dbReference type="Pfam" id="PF00534"/>
    </source>
</evidence>